<organism evidence="3 4">
    <name type="scientific">Plesiocystis pacifica SIR-1</name>
    <dbReference type="NCBI Taxonomy" id="391625"/>
    <lineage>
        <taxon>Bacteria</taxon>
        <taxon>Pseudomonadati</taxon>
        <taxon>Myxococcota</taxon>
        <taxon>Polyangia</taxon>
        <taxon>Nannocystales</taxon>
        <taxon>Nannocystaceae</taxon>
        <taxon>Plesiocystis</taxon>
    </lineage>
</organism>
<feature type="signal peptide" evidence="2">
    <location>
        <begin position="1"/>
        <end position="29"/>
    </location>
</feature>
<feature type="compositionally biased region" description="Basic and acidic residues" evidence="1">
    <location>
        <begin position="209"/>
        <end position="226"/>
    </location>
</feature>
<dbReference type="OrthoDB" id="5487006at2"/>
<name>A6G0F7_9BACT</name>
<dbReference type="STRING" id="391625.PPSIR1_36959"/>
<evidence type="ECO:0000256" key="1">
    <source>
        <dbReference type="SAM" id="MobiDB-lite"/>
    </source>
</evidence>
<dbReference type="EC" id="4.2.1.49" evidence="3"/>
<proteinExistence type="predicted"/>
<evidence type="ECO:0000313" key="3">
    <source>
        <dbReference type="EMBL" id="EDM80603.1"/>
    </source>
</evidence>
<reference evidence="3 4" key="1">
    <citation type="submission" date="2007-06" db="EMBL/GenBank/DDBJ databases">
        <authorList>
            <person name="Shimkets L."/>
            <person name="Ferriera S."/>
            <person name="Johnson J."/>
            <person name="Kravitz S."/>
            <person name="Beeson K."/>
            <person name="Sutton G."/>
            <person name="Rogers Y.-H."/>
            <person name="Friedman R."/>
            <person name="Frazier M."/>
            <person name="Venter J.C."/>
        </authorList>
    </citation>
    <scope>NUCLEOTIDE SEQUENCE [LARGE SCALE GENOMIC DNA]</scope>
    <source>
        <strain evidence="3 4">SIR-1</strain>
    </source>
</reference>
<keyword evidence="4" id="KW-1185">Reference proteome</keyword>
<feature type="region of interest" description="Disordered" evidence="1">
    <location>
        <begin position="194"/>
        <end position="235"/>
    </location>
</feature>
<accession>A6G0F7</accession>
<dbReference type="GO" id="GO:0016153">
    <property type="term" value="F:urocanate hydratase activity"/>
    <property type="evidence" value="ECO:0007669"/>
    <property type="project" value="UniProtKB-EC"/>
</dbReference>
<dbReference type="EMBL" id="ABCS01000009">
    <property type="protein sequence ID" value="EDM80603.1"/>
    <property type="molecule type" value="Genomic_DNA"/>
</dbReference>
<keyword evidence="2" id="KW-0732">Signal</keyword>
<feature type="chain" id="PRO_5002697262" evidence="2">
    <location>
        <begin position="30"/>
        <end position="489"/>
    </location>
</feature>
<keyword evidence="3" id="KW-0456">Lyase</keyword>
<evidence type="ECO:0000313" key="4">
    <source>
        <dbReference type="Proteomes" id="UP000005801"/>
    </source>
</evidence>
<protein>
    <submittedName>
        <fullName evidence="3">Urocanate hydratase</fullName>
        <ecNumber evidence="3">4.2.1.49</ecNumber>
    </submittedName>
</protein>
<comment type="caution">
    <text evidence="3">The sequence shown here is derived from an EMBL/GenBank/DDBJ whole genome shotgun (WGS) entry which is preliminary data.</text>
</comment>
<gene>
    <name evidence="3" type="ORF">PPSIR1_36959</name>
</gene>
<dbReference type="Proteomes" id="UP000005801">
    <property type="component" value="Unassembled WGS sequence"/>
</dbReference>
<sequence>MSSMPRPRLSLAALAVASLSLGGCWTQQARWQADEVQRASVVRPGESEAERLYRHGRDCMDVVERDECAIDYFEQLVELSTKSAMAEPRRDLVGDAIFRLVELYRRDDQQERATLLLREFWDVGMDFGSAGVVPYGSRFVPESVTSMFMVDVTRLEASRLHADLPADAKDMMFTCDEARREQLSEAAKARREERRAAKLAAMSEEEREAYEKAKARREQRFSRGNDEDGDEDEAPSIYDAGFCQLAAALDVTDLRGFSAFLGARHHEDATQSVAVLRVDELEAKLAASTEAGRLILEPTPEIPGRDPAAMTSIMRDKLRLWTLAGAEYEGAKVQIVSFDRNELILAPEALVPGLLHARAHGQDRVSEAMRALLMQVPADVAFMTVVAPSAMEDMMGSLGAMAKLLPDPEGMMMAAVVYDYAGFFIRVPTDDSVKGWLVLSLARRMLDGGMVDEDDPFTSNLDMFQAPDGKALLMSNILTRGAVLRMFLG</sequence>
<evidence type="ECO:0000256" key="2">
    <source>
        <dbReference type="SAM" id="SignalP"/>
    </source>
</evidence>
<dbReference type="PROSITE" id="PS51257">
    <property type="entry name" value="PROKAR_LIPOPROTEIN"/>
    <property type="match status" value="1"/>
</dbReference>
<dbReference type="AlphaFoldDB" id="A6G0F7"/>